<dbReference type="Proteomes" id="UP000037035">
    <property type="component" value="Unassembled WGS sequence"/>
</dbReference>
<dbReference type="PANTHER" id="PTHR10769:SF3">
    <property type="entry name" value="SMALL RIBOSOMAL SUBUNIT PROTEIN ES28"/>
    <property type="match status" value="1"/>
</dbReference>
<evidence type="ECO:0000256" key="1">
    <source>
        <dbReference type="ARBA" id="ARBA00005943"/>
    </source>
</evidence>
<sequence length="214" mass="23881">MRYADAMTDQNAQKNVCVINPRCPGVDRPCPGGQAAAQAPAAARPNPAKLELGFPSPIPTRVRFWWDSSTYRKPPKIAPHLPLVFEPLPDSQTHSNPHRLKMDSNKTHVARVVRVLGRTGSRGSVTQCRVEFMDDSSRSIIRNVKGAVRKSDMLSLLESEREARSIDALIHQVVASCCMKRHPVNLSWTYTPTQAGSLGARYWLIWGDSNLEER</sequence>
<dbReference type="InterPro" id="IPR028626">
    <property type="entry name" value="Ribosomal_eS28_CS"/>
</dbReference>
<evidence type="ECO:0000256" key="3">
    <source>
        <dbReference type="ARBA" id="ARBA00023274"/>
    </source>
</evidence>
<dbReference type="Pfam" id="PF01200">
    <property type="entry name" value="Ribosomal_S28e"/>
    <property type="match status" value="1"/>
</dbReference>
<dbReference type="GO" id="GO:0006412">
    <property type="term" value="P:translation"/>
    <property type="evidence" value="ECO:0007669"/>
    <property type="project" value="InterPro"/>
</dbReference>
<keyword evidence="2 4" id="KW-0689">Ribosomal protein</keyword>
<organism evidence="4 5">
    <name type="scientific">Puccinia sorghi</name>
    <dbReference type="NCBI Taxonomy" id="27349"/>
    <lineage>
        <taxon>Eukaryota</taxon>
        <taxon>Fungi</taxon>
        <taxon>Dikarya</taxon>
        <taxon>Basidiomycota</taxon>
        <taxon>Pucciniomycotina</taxon>
        <taxon>Pucciniomycetes</taxon>
        <taxon>Pucciniales</taxon>
        <taxon>Pucciniaceae</taxon>
        <taxon>Puccinia</taxon>
    </lineage>
</organism>
<protein>
    <submittedName>
        <fullName evidence="4">30S ribosomal protein S28e</fullName>
    </submittedName>
</protein>
<dbReference type="FunFam" id="2.40.50.140:FF:000180">
    <property type="entry name" value="40S ribosomal protein S28e"/>
    <property type="match status" value="1"/>
</dbReference>
<name>A0A0L6UU99_9BASI</name>
<keyword evidence="3" id="KW-0687">Ribonucleoprotein</keyword>
<dbReference type="SUPFAM" id="SSF50249">
    <property type="entry name" value="Nucleic acid-binding proteins"/>
    <property type="match status" value="1"/>
</dbReference>
<comment type="caution">
    <text evidence="4">The sequence shown here is derived from an EMBL/GenBank/DDBJ whole genome shotgun (WGS) entry which is preliminary data.</text>
</comment>
<dbReference type="STRING" id="27349.A0A0L6UU99"/>
<keyword evidence="5" id="KW-1185">Reference proteome</keyword>
<dbReference type="GO" id="GO:0022627">
    <property type="term" value="C:cytosolic small ribosomal subunit"/>
    <property type="evidence" value="ECO:0007669"/>
    <property type="project" value="TreeGrafter"/>
</dbReference>
<dbReference type="GO" id="GO:0000028">
    <property type="term" value="P:ribosomal small subunit assembly"/>
    <property type="evidence" value="ECO:0007669"/>
    <property type="project" value="TreeGrafter"/>
</dbReference>
<accession>A0A0L6UU99</accession>
<dbReference type="CDD" id="cd04457">
    <property type="entry name" value="S1_S28E"/>
    <property type="match status" value="1"/>
</dbReference>
<evidence type="ECO:0000313" key="4">
    <source>
        <dbReference type="EMBL" id="KNZ52121.1"/>
    </source>
</evidence>
<dbReference type="VEuPathDB" id="FungiDB:VP01_3686g2"/>
<evidence type="ECO:0000256" key="2">
    <source>
        <dbReference type="ARBA" id="ARBA00022980"/>
    </source>
</evidence>
<dbReference type="EMBL" id="LAVV01008708">
    <property type="protein sequence ID" value="KNZ52121.1"/>
    <property type="molecule type" value="Genomic_DNA"/>
</dbReference>
<proteinExistence type="inferred from homology"/>
<dbReference type="InterPro" id="IPR000289">
    <property type="entry name" value="Ribosomal_eS28"/>
</dbReference>
<dbReference type="AlphaFoldDB" id="A0A0L6UU99"/>
<dbReference type="InterPro" id="IPR012340">
    <property type="entry name" value="NA-bd_OB-fold"/>
</dbReference>
<gene>
    <name evidence="4" type="ORF">VP01_3686g2</name>
</gene>
<dbReference type="GO" id="GO:0003735">
    <property type="term" value="F:structural constituent of ribosome"/>
    <property type="evidence" value="ECO:0007669"/>
    <property type="project" value="InterPro"/>
</dbReference>
<comment type="similarity">
    <text evidence="1">Belongs to the eukaryotic ribosomal protein eS28 family.</text>
</comment>
<evidence type="ECO:0000313" key="5">
    <source>
        <dbReference type="Proteomes" id="UP000037035"/>
    </source>
</evidence>
<dbReference type="PROSITE" id="PS00961">
    <property type="entry name" value="RIBOSOMAL_S28E"/>
    <property type="match status" value="1"/>
</dbReference>
<dbReference type="PANTHER" id="PTHR10769">
    <property type="entry name" value="40S RIBOSOMAL PROTEIN S28"/>
    <property type="match status" value="1"/>
</dbReference>
<dbReference type="OrthoDB" id="10258930at2759"/>
<dbReference type="GO" id="GO:0030490">
    <property type="term" value="P:maturation of SSU-rRNA"/>
    <property type="evidence" value="ECO:0007669"/>
    <property type="project" value="TreeGrafter"/>
</dbReference>
<dbReference type="Gene3D" id="2.40.50.140">
    <property type="entry name" value="Nucleic acid-binding proteins"/>
    <property type="match status" value="1"/>
</dbReference>
<reference evidence="4 5" key="1">
    <citation type="submission" date="2015-08" db="EMBL/GenBank/DDBJ databases">
        <title>Next Generation Sequencing and Analysis of the Genome of Puccinia sorghi L Schw, the Causal Agent of Maize Common Rust.</title>
        <authorList>
            <person name="Rochi L."/>
            <person name="Burguener G."/>
            <person name="Darino M."/>
            <person name="Turjanski A."/>
            <person name="Kreff E."/>
            <person name="Dieguez M.J."/>
            <person name="Sacco F."/>
        </authorList>
    </citation>
    <scope>NUCLEOTIDE SEQUENCE [LARGE SCALE GENOMIC DNA]</scope>
    <source>
        <strain evidence="4 5">RO10H11247</strain>
    </source>
</reference>